<dbReference type="SUPFAM" id="SSF53756">
    <property type="entry name" value="UDP-Glycosyltransferase/glycogen phosphorylase"/>
    <property type="match status" value="1"/>
</dbReference>
<gene>
    <name evidence="2" type="ORF">SAMN05216580_0362</name>
</gene>
<organism evidence="2 3">
    <name type="scientific">Geopseudomonas guangdongensis</name>
    <dbReference type="NCBI Taxonomy" id="1245526"/>
    <lineage>
        <taxon>Bacteria</taxon>
        <taxon>Pseudomonadati</taxon>
        <taxon>Pseudomonadota</taxon>
        <taxon>Gammaproteobacteria</taxon>
        <taxon>Pseudomonadales</taxon>
        <taxon>Pseudomonadaceae</taxon>
        <taxon>Geopseudomonas</taxon>
    </lineage>
</organism>
<keyword evidence="1" id="KW-1133">Transmembrane helix</keyword>
<protein>
    <submittedName>
        <fullName evidence="2">Glycosyltransferase involved in cell wall bisynthesis</fullName>
    </submittedName>
</protein>
<dbReference type="AlphaFoldDB" id="A0A1H2E7C9"/>
<proteinExistence type="predicted"/>
<dbReference type="EMBL" id="LT629780">
    <property type="protein sequence ID" value="SDT90973.1"/>
    <property type="molecule type" value="Genomic_DNA"/>
</dbReference>
<sequence length="429" mass="49186">MKARVYTLFCWAAYPLFFIVAMLIALSARLSCRPILDNPRLVWGEAPIINNSYWARAMRAAGYESLTFTDGYSYTINKREDYDRLVQESYGPIPVFLKYYLAFFESLFRFDVFFISFNGFFLGKTPFWRMEAQLLKLARKKVVVLPFGLDAFVYNRVKSTSMLQGLLMSVPVPSRQQRRIAARVDYWCEHADVVLLGFLGPDGFGRWDVIMPNFLFINYEEWTPSTRASDADGVNDVVYIAHAPNHRGFKGSEFVIDAVAQLKRDGLKVELVLIEGKQNSEVKRIFKEDVDILVEQLIAVGHGLNGLEGMASGLPVISNLEDENYVSPLRRWSYFSECPIVSGSPENLVEILRKLVTQPGIRRELGAAGRAYVQKYYGYDSAQYLFGEIIHYLYGRRERLIDLYHPLLSDYPKRAAKVIHPLKNGRLPE</sequence>
<dbReference type="STRING" id="1245526.SAMN05216580_0362"/>
<name>A0A1H2E7C9_9GAMM</name>
<dbReference type="OrthoDB" id="9809622at2"/>
<evidence type="ECO:0000313" key="2">
    <source>
        <dbReference type="EMBL" id="SDT90973.1"/>
    </source>
</evidence>
<feature type="transmembrane region" description="Helical" evidence="1">
    <location>
        <begin position="6"/>
        <end position="26"/>
    </location>
</feature>
<dbReference type="RefSeq" id="WP_157718955.1">
    <property type="nucleotide sequence ID" value="NZ_LT629780.1"/>
</dbReference>
<keyword evidence="3" id="KW-1185">Reference proteome</keyword>
<evidence type="ECO:0000256" key="1">
    <source>
        <dbReference type="SAM" id="Phobius"/>
    </source>
</evidence>
<accession>A0A1H2E7C9</accession>
<keyword evidence="1" id="KW-0812">Transmembrane</keyword>
<dbReference type="GO" id="GO:0016740">
    <property type="term" value="F:transferase activity"/>
    <property type="evidence" value="ECO:0007669"/>
    <property type="project" value="UniProtKB-KW"/>
</dbReference>
<keyword evidence="1" id="KW-0472">Membrane</keyword>
<dbReference type="Proteomes" id="UP000243063">
    <property type="component" value="Chromosome I"/>
</dbReference>
<evidence type="ECO:0000313" key="3">
    <source>
        <dbReference type="Proteomes" id="UP000243063"/>
    </source>
</evidence>
<reference evidence="3" key="1">
    <citation type="submission" date="2016-10" db="EMBL/GenBank/DDBJ databases">
        <authorList>
            <person name="Varghese N."/>
            <person name="Submissions S."/>
        </authorList>
    </citation>
    <scope>NUCLEOTIDE SEQUENCE [LARGE SCALE GENOMIC DNA]</scope>
    <source>
        <strain evidence="3">CCTCC 2012022</strain>
    </source>
</reference>
<keyword evidence="2" id="KW-0808">Transferase</keyword>
<dbReference type="Gene3D" id="3.40.50.2000">
    <property type="entry name" value="Glycogen Phosphorylase B"/>
    <property type="match status" value="1"/>
</dbReference>